<evidence type="ECO:0000256" key="6">
    <source>
        <dbReference type="SAM" id="Coils"/>
    </source>
</evidence>
<feature type="coiled-coil region" evidence="6">
    <location>
        <begin position="795"/>
        <end position="832"/>
    </location>
</feature>
<reference evidence="9" key="1">
    <citation type="submission" date="2018-04" db="EMBL/GenBank/DDBJ databases">
        <authorList>
            <person name="Go L.Y."/>
            <person name="Mitchell J.A."/>
        </authorList>
    </citation>
    <scope>NUCLEOTIDE SEQUENCE</scope>
    <source>
        <tissue evidence="9">Whole organism</tissue>
    </source>
</reference>
<dbReference type="Gene3D" id="2.130.10.10">
    <property type="entry name" value="YVTN repeat-like/Quinoprotein amine dehydrogenase"/>
    <property type="match status" value="1"/>
</dbReference>
<dbReference type="InterPro" id="IPR040382">
    <property type="entry name" value="NOL10/Enp2"/>
</dbReference>
<sequence length="918" mass="106637">MNCLQSKKQKTGNNSEEQEDQANYRHTNGHSSNSLVPNGHQNGYANGHSNGYSMMQPIRVKIAIPDMCVFCFDVLHSELHNAGEPRRPNFTNQAFPLFVTWKIGRDKRLRGCIGTFSAMELHTGLREYAITSALKDSRFSPITRDELPRLTVSVSILQDFEDARGHLDWQIGVHGIRIEFTNERGARRTATYLPQVATEQGWDQIQTIDSLLRKGGYRGQITQETRRSIKLTRYTSTECQMTYNEYRDHYERNNQQQQPSANQYGKWLSEEKKRNLLKKNADFRRRIELIQDFDMPGVSTAIRMSKDNQYILATGTYKPRLKCYDVNQLSLKFERCFDSEPITFEVLSEDFSKLVFLNCDRYVEIHAATGKHYRLRIPKFGRDLAYHEPSCDMCIVGQSSDIYRLNLERGQFLAPYNTNSSGSNAIEVNPEHHLICVGTHEGTVEAWDPRSRERVGILDVALKIDTKGKAFPSVTALAWKNGLNLAVGTQSGHVALYDIRTSTPSLVKDHLNRLPVKKVQYNTKENAIYSLDASMFKVWDEFTGKQKAYIESTNNFNDFCTVPGTGMFFFAQENPKMLSYYIPAFGPAPRWCSFLDNLTEEIESETVQNIYDDYKFVTKQELEEIGLDNLIGTNMLRGYMHGYFIDMRLYNKAKEVVDPFAWERYKKEKVRQQIEATRPSRLKIPDKLPKVNKELALKFIESEDKTKNALKDERFKAMFEKPEYQIDKNAEEYRLLSHVMARLEKNKSKKKPVETDNLREIQSDEENSSDEDLFFGKSDHESNDEGSSDDERTWTQELKQEYKNIQREKRIKEAQEEEKAKFEKKLKMFEVRNGEDFNLKALKKKTSKSTLGERVTKFKKDDIQTIGGLGNRQMSFSTGSKSTRENRKRLEEMKRHREERRKVIRPTTSLRLKKIFPK</sequence>
<feature type="compositionally biased region" description="Basic and acidic residues" evidence="7">
    <location>
        <begin position="777"/>
        <end position="795"/>
    </location>
</feature>
<dbReference type="PANTHER" id="PTHR14927:SF0">
    <property type="entry name" value="NUCLEOLAR PROTEIN 10"/>
    <property type="match status" value="1"/>
</dbReference>
<dbReference type="SUPFAM" id="SSF50978">
    <property type="entry name" value="WD40 repeat-like"/>
    <property type="match status" value="1"/>
</dbReference>
<dbReference type="FunFam" id="3.30.700.20:FF:000001">
    <property type="entry name" value="AMME syndrome candidate gene 1"/>
    <property type="match status" value="1"/>
</dbReference>
<evidence type="ECO:0000313" key="9">
    <source>
        <dbReference type="EMBL" id="SSX04784.1"/>
    </source>
</evidence>
<keyword evidence="3" id="KW-0853">WD repeat</keyword>
<dbReference type="InterPro" id="IPR023473">
    <property type="entry name" value="AMMECR1"/>
</dbReference>
<dbReference type="InterPro" id="IPR002733">
    <property type="entry name" value="AMMECR1_domain"/>
</dbReference>
<dbReference type="InterPro" id="IPR015943">
    <property type="entry name" value="WD40/YVTN_repeat-like_dom_sf"/>
</dbReference>
<evidence type="ECO:0000256" key="3">
    <source>
        <dbReference type="ARBA" id="ARBA00022574"/>
    </source>
</evidence>
<dbReference type="InterPro" id="IPR036322">
    <property type="entry name" value="WD40_repeat_dom_sf"/>
</dbReference>
<feature type="compositionally biased region" description="Polar residues" evidence="7">
    <location>
        <begin position="1"/>
        <end position="15"/>
    </location>
</feature>
<dbReference type="Pfam" id="PF01871">
    <property type="entry name" value="AMMECR1"/>
    <property type="match status" value="1"/>
</dbReference>
<dbReference type="EMBL" id="UFQT01000547">
    <property type="protein sequence ID" value="SSX25147.1"/>
    <property type="molecule type" value="Genomic_DNA"/>
</dbReference>
<dbReference type="PANTHER" id="PTHR14927">
    <property type="entry name" value="NUCLEOLAR PROTEIN 10"/>
    <property type="match status" value="1"/>
</dbReference>
<dbReference type="PROSITE" id="PS51112">
    <property type="entry name" value="AMMECR1"/>
    <property type="match status" value="1"/>
</dbReference>
<name>A0A336M9U5_CULSO</name>
<feature type="compositionally biased region" description="Acidic residues" evidence="7">
    <location>
        <begin position="763"/>
        <end position="773"/>
    </location>
</feature>
<evidence type="ECO:0000256" key="5">
    <source>
        <dbReference type="ARBA" id="ARBA00023242"/>
    </source>
</evidence>
<evidence type="ECO:0000256" key="2">
    <source>
        <dbReference type="ARBA" id="ARBA00005264"/>
    </source>
</evidence>
<feature type="compositionally biased region" description="Polar residues" evidence="7">
    <location>
        <begin position="872"/>
        <end position="881"/>
    </location>
</feature>
<dbReference type="NCBIfam" id="TIGR00296">
    <property type="entry name" value="TIGR00296 family protein"/>
    <property type="match status" value="1"/>
</dbReference>
<feature type="region of interest" description="Disordered" evidence="7">
    <location>
        <begin position="866"/>
        <end position="903"/>
    </location>
</feature>
<dbReference type="InterPro" id="IPR056550">
    <property type="entry name" value="NOL10_2nd"/>
</dbReference>
<dbReference type="VEuPathDB" id="VectorBase:CSON011986"/>
<feature type="compositionally biased region" description="Polar residues" evidence="7">
    <location>
        <begin position="24"/>
        <end position="48"/>
    </location>
</feature>
<dbReference type="Gene3D" id="3.30.700.20">
    <property type="entry name" value="Hypothetical protein ph0010, domain 1"/>
    <property type="match status" value="1"/>
</dbReference>
<dbReference type="GO" id="GO:0030686">
    <property type="term" value="C:90S preribosome"/>
    <property type="evidence" value="ECO:0007669"/>
    <property type="project" value="TreeGrafter"/>
</dbReference>
<feature type="compositionally biased region" description="Basic and acidic residues" evidence="7">
    <location>
        <begin position="746"/>
        <end position="762"/>
    </location>
</feature>
<dbReference type="EMBL" id="UFQS01000547">
    <property type="protein sequence ID" value="SSX04784.1"/>
    <property type="molecule type" value="Genomic_DNA"/>
</dbReference>
<dbReference type="FunFam" id="2.130.10.10:FF:000980">
    <property type="entry name" value="Nucleolar protein 10"/>
    <property type="match status" value="1"/>
</dbReference>
<dbReference type="GO" id="GO:0000462">
    <property type="term" value="P:maturation of SSU-rRNA from tricistronic rRNA transcript (SSU-rRNA, 5.8S rRNA, LSU-rRNA)"/>
    <property type="evidence" value="ECO:0007669"/>
    <property type="project" value="TreeGrafter"/>
</dbReference>
<proteinExistence type="inferred from homology"/>
<evidence type="ECO:0000313" key="10">
    <source>
        <dbReference type="EMBL" id="SSX25147.1"/>
    </source>
</evidence>
<evidence type="ECO:0000256" key="7">
    <source>
        <dbReference type="SAM" id="MobiDB-lite"/>
    </source>
</evidence>
<dbReference type="SUPFAM" id="SSF143447">
    <property type="entry name" value="AMMECR1-like"/>
    <property type="match status" value="1"/>
</dbReference>
<keyword evidence="6" id="KW-0175">Coiled coil</keyword>
<dbReference type="InterPro" id="IPR056551">
    <property type="entry name" value="Beta-prop_NOL10_N"/>
</dbReference>
<evidence type="ECO:0000259" key="8">
    <source>
        <dbReference type="PROSITE" id="PS51112"/>
    </source>
</evidence>
<feature type="compositionally biased region" description="Basic and acidic residues" evidence="7">
    <location>
        <begin position="882"/>
        <end position="896"/>
    </location>
</feature>
<comment type="subcellular location">
    <subcellularLocation>
        <location evidence="1">Nucleus</location>
        <location evidence="1">Nucleolus</location>
    </subcellularLocation>
</comment>
<comment type="similarity">
    <text evidence="2">Belongs to the WD repeat NOL10/ENP2 family.</text>
</comment>
<feature type="region of interest" description="Disordered" evidence="7">
    <location>
        <begin position="746"/>
        <end position="795"/>
    </location>
</feature>
<dbReference type="AlphaFoldDB" id="A0A336M9U5"/>
<protein>
    <submittedName>
        <fullName evidence="10">CSON011986 protein</fullName>
    </submittedName>
</protein>
<dbReference type="InterPro" id="IPR027485">
    <property type="entry name" value="AMMECR1_N"/>
</dbReference>
<dbReference type="Pfam" id="PF08159">
    <property type="entry name" value="NUC153"/>
    <property type="match status" value="1"/>
</dbReference>
<dbReference type="Pfam" id="PF23098">
    <property type="entry name" value="Beta-prop_NOL10_N"/>
    <property type="match status" value="1"/>
</dbReference>
<evidence type="ECO:0000256" key="1">
    <source>
        <dbReference type="ARBA" id="ARBA00004604"/>
    </source>
</evidence>
<dbReference type="GO" id="GO:0032040">
    <property type="term" value="C:small-subunit processome"/>
    <property type="evidence" value="ECO:0007669"/>
    <property type="project" value="TreeGrafter"/>
</dbReference>
<feature type="domain" description="AMMECR1" evidence="8">
    <location>
        <begin position="56"/>
        <end position="250"/>
    </location>
</feature>
<organism evidence="10">
    <name type="scientific">Culicoides sonorensis</name>
    <name type="common">Biting midge</name>
    <dbReference type="NCBI Taxonomy" id="179676"/>
    <lineage>
        <taxon>Eukaryota</taxon>
        <taxon>Metazoa</taxon>
        <taxon>Ecdysozoa</taxon>
        <taxon>Arthropoda</taxon>
        <taxon>Hexapoda</taxon>
        <taxon>Insecta</taxon>
        <taxon>Pterygota</taxon>
        <taxon>Neoptera</taxon>
        <taxon>Endopterygota</taxon>
        <taxon>Diptera</taxon>
        <taxon>Nematocera</taxon>
        <taxon>Chironomoidea</taxon>
        <taxon>Ceratopogonidae</taxon>
        <taxon>Ceratopogoninae</taxon>
        <taxon>Culicoides</taxon>
        <taxon>Monoculicoides</taxon>
    </lineage>
</organism>
<keyword evidence="5" id="KW-0539">Nucleus</keyword>
<feature type="region of interest" description="Disordered" evidence="7">
    <location>
        <begin position="1"/>
        <end position="48"/>
    </location>
</feature>
<accession>A0A336M9U5</accession>
<dbReference type="InterPro" id="IPR012580">
    <property type="entry name" value="NUC153"/>
</dbReference>
<gene>
    <name evidence="10" type="primary">CSON011986</name>
</gene>
<dbReference type="Pfam" id="PF23097">
    <property type="entry name" value="NOL10_2nd"/>
    <property type="match status" value="1"/>
</dbReference>
<evidence type="ECO:0000256" key="4">
    <source>
        <dbReference type="ARBA" id="ARBA00022737"/>
    </source>
</evidence>
<keyword evidence="4" id="KW-0677">Repeat</keyword>
<dbReference type="InterPro" id="IPR036071">
    <property type="entry name" value="AMMECR1_dom_sf"/>
</dbReference>
<reference evidence="10" key="2">
    <citation type="submission" date="2018-07" db="EMBL/GenBank/DDBJ databases">
        <authorList>
            <person name="Quirk P.G."/>
            <person name="Krulwich T.A."/>
        </authorList>
    </citation>
    <scope>NUCLEOTIDE SEQUENCE</scope>
</reference>